<dbReference type="InterPro" id="IPR003613">
    <property type="entry name" value="Ubox_domain"/>
</dbReference>
<evidence type="ECO:0000259" key="6">
    <source>
        <dbReference type="PROSITE" id="PS51698"/>
    </source>
</evidence>
<dbReference type="PANTHER" id="PTHR22849:SF112">
    <property type="entry name" value="U-BOX DOMAIN-CONTAINING PROTEIN 26"/>
    <property type="match status" value="1"/>
</dbReference>
<protein>
    <recommendedName>
        <fullName evidence="5 6">U-box domain-containing protein</fullName>
        <ecNumber evidence="5">2.3.2.27</ecNumber>
    </recommendedName>
    <alternativeName>
        <fullName evidence="5">RING-type E3 ubiquitin transferase PUB</fullName>
    </alternativeName>
</protein>
<keyword evidence="8" id="KW-1185">Reference proteome</keyword>
<dbReference type="SUPFAM" id="SSF57850">
    <property type="entry name" value="RING/U-box"/>
    <property type="match status" value="1"/>
</dbReference>
<comment type="catalytic activity">
    <reaction evidence="1 5">
        <text>S-ubiquitinyl-[E2 ubiquitin-conjugating enzyme]-L-cysteine + [acceptor protein]-L-lysine = [E2 ubiquitin-conjugating enzyme]-L-cysteine + N(6)-ubiquitinyl-[acceptor protein]-L-lysine.</text>
        <dbReference type="EC" id="2.3.2.27"/>
    </reaction>
</comment>
<dbReference type="Pfam" id="PF25598">
    <property type="entry name" value="ARM_PUB"/>
    <property type="match status" value="1"/>
</dbReference>
<feature type="domain" description="U-box" evidence="6">
    <location>
        <begin position="20"/>
        <end position="94"/>
    </location>
</feature>
<dbReference type="PROSITE" id="PS51698">
    <property type="entry name" value="U_BOX"/>
    <property type="match status" value="1"/>
</dbReference>
<reference evidence="7" key="2">
    <citation type="submission" date="2023-06" db="EMBL/GenBank/DDBJ databases">
        <authorList>
            <person name="Ma L."/>
            <person name="Liu K.-W."/>
            <person name="Li Z."/>
            <person name="Hsiao Y.-Y."/>
            <person name="Qi Y."/>
            <person name="Fu T."/>
            <person name="Tang G."/>
            <person name="Zhang D."/>
            <person name="Sun W.-H."/>
            <person name="Liu D.-K."/>
            <person name="Li Y."/>
            <person name="Chen G.-Z."/>
            <person name="Liu X.-D."/>
            <person name="Liao X.-Y."/>
            <person name="Jiang Y.-T."/>
            <person name="Yu X."/>
            <person name="Hao Y."/>
            <person name="Huang J."/>
            <person name="Zhao X.-W."/>
            <person name="Ke S."/>
            <person name="Chen Y.-Y."/>
            <person name="Wu W.-L."/>
            <person name="Hsu J.-L."/>
            <person name="Lin Y.-F."/>
            <person name="Huang M.-D."/>
            <person name="Li C.-Y."/>
            <person name="Huang L."/>
            <person name="Wang Z.-W."/>
            <person name="Zhao X."/>
            <person name="Zhong W.-Y."/>
            <person name="Peng D.-H."/>
            <person name="Ahmad S."/>
            <person name="Lan S."/>
            <person name="Zhang J.-S."/>
            <person name="Tsai W.-C."/>
            <person name="Van De Peer Y."/>
            <person name="Liu Z.-J."/>
        </authorList>
    </citation>
    <scope>NUCLEOTIDE SEQUENCE</scope>
    <source>
        <strain evidence="7">SCP</strain>
        <tissue evidence="7">Leaves</tissue>
    </source>
</reference>
<dbReference type="Gene3D" id="3.30.40.10">
    <property type="entry name" value="Zinc/RING finger domain, C3HC4 (zinc finger)"/>
    <property type="match status" value="1"/>
</dbReference>
<dbReference type="EC" id="2.3.2.27" evidence="5"/>
<keyword evidence="3 5" id="KW-0808">Transferase</keyword>
<proteinExistence type="predicted"/>
<accession>A0AAV9AGD5</accession>
<dbReference type="InterPro" id="IPR016024">
    <property type="entry name" value="ARM-type_fold"/>
</dbReference>
<reference evidence="7" key="1">
    <citation type="journal article" date="2023" name="Nat. Commun.">
        <title>Diploid and tetraploid genomes of Acorus and the evolution of monocots.</title>
        <authorList>
            <person name="Ma L."/>
            <person name="Liu K.W."/>
            <person name="Li Z."/>
            <person name="Hsiao Y.Y."/>
            <person name="Qi Y."/>
            <person name="Fu T."/>
            <person name="Tang G.D."/>
            <person name="Zhang D."/>
            <person name="Sun W.H."/>
            <person name="Liu D.K."/>
            <person name="Li Y."/>
            <person name="Chen G.Z."/>
            <person name="Liu X.D."/>
            <person name="Liao X.Y."/>
            <person name="Jiang Y.T."/>
            <person name="Yu X."/>
            <person name="Hao Y."/>
            <person name="Huang J."/>
            <person name="Zhao X.W."/>
            <person name="Ke S."/>
            <person name="Chen Y.Y."/>
            <person name="Wu W.L."/>
            <person name="Hsu J.L."/>
            <person name="Lin Y.F."/>
            <person name="Huang M.D."/>
            <person name="Li C.Y."/>
            <person name="Huang L."/>
            <person name="Wang Z.W."/>
            <person name="Zhao X."/>
            <person name="Zhong W.Y."/>
            <person name="Peng D.H."/>
            <person name="Ahmad S."/>
            <person name="Lan S."/>
            <person name="Zhang J.S."/>
            <person name="Tsai W.C."/>
            <person name="Van de Peer Y."/>
            <person name="Liu Z.J."/>
        </authorList>
    </citation>
    <scope>NUCLEOTIDE SEQUENCE</scope>
    <source>
        <strain evidence="7">SCP</strain>
    </source>
</reference>
<evidence type="ECO:0000256" key="3">
    <source>
        <dbReference type="ARBA" id="ARBA00022679"/>
    </source>
</evidence>
<keyword evidence="4 5" id="KW-0833">Ubl conjugation pathway</keyword>
<dbReference type="Gene3D" id="1.25.10.10">
    <property type="entry name" value="Leucine-rich Repeat Variant"/>
    <property type="match status" value="1"/>
</dbReference>
<evidence type="ECO:0000313" key="8">
    <source>
        <dbReference type="Proteomes" id="UP001179952"/>
    </source>
</evidence>
<gene>
    <name evidence="7" type="ORF">QJS04_geneDACA019950</name>
</gene>
<evidence type="ECO:0000313" key="7">
    <source>
        <dbReference type="EMBL" id="KAK1263315.1"/>
    </source>
</evidence>
<dbReference type="Pfam" id="PF04564">
    <property type="entry name" value="U-box"/>
    <property type="match status" value="1"/>
</dbReference>
<dbReference type="InterPro" id="IPR045210">
    <property type="entry name" value="RING-Ubox_PUB"/>
</dbReference>
<dbReference type="CDD" id="cd16664">
    <property type="entry name" value="RING-Ubox_PUB"/>
    <property type="match status" value="1"/>
</dbReference>
<dbReference type="SMART" id="SM00504">
    <property type="entry name" value="Ubox"/>
    <property type="match status" value="1"/>
</dbReference>
<sequence length="415" mass="44570">MPISSRKPADLSRLAPQAVHVPHHFRCPISLDLMRDPVTVATGQTYDRSSIESWFGTGNSTCPVTNSTLRDFSLTPNHTLRRLIQDWCVSHRSLGVERIPTPKQPADHASVSVLLSQAPSSAPALRALRALARESDKNRATMSARGAHRVLVEILFRGARESALEALALLACLPGMGEPECASVVESPQRLALLSELLNGHDSLDVRVDAAALLEMVSSGARSAEQRALIGSTDGVFEGLVAVLNDPSLRFPRSLKAAVKALFSLCLVKQNRARAARAGAAEAVVERVADLERGDAERALATLELLFRARAHIEEARAARTLVKAMMKVSGRATEHATGALLSMCAASESAQEEAVAAGVVTQLLLVVQSDCTGRAKRKAQALLKLLRRAWPDNDSFANSDDFAPTGLVMEFGPF</sequence>
<dbReference type="InterPro" id="IPR013083">
    <property type="entry name" value="Znf_RING/FYVE/PHD"/>
</dbReference>
<dbReference type="InterPro" id="IPR045185">
    <property type="entry name" value="PUB22/23/24-like"/>
</dbReference>
<evidence type="ECO:0000256" key="5">
    <source>
        <dbReference type="RuleBase" id="RU369093"/>
    </source>
</evidence>
<comment type="caution">
    <text evidence="7">The sequence shown here is derived from an EMBL/GenBank/DDBJ whole genome shotgun (WGS) entry which is preliminary data.</text>
</comment>
<dbReference type="SUPFAM" id="SSF48371">
    <property type="entry name" value="ARM repeat"/>
    <property type="match status" value="1"/>
</dbReference>
<comment type="pathway">
    <text evidence="2 5">Protein modification; protein ubiquitination.</text>
</comment>
<organism evidence="7 8">
    <name type="scientific">Acorus gramineus</name>
    <name type="common">Dwarf sweet flag</name>
    <dbReference type="NCBI Taxonomy" id="55184"/>
    <lineage>
        <taxon>Eukaryota</taxon>
        <taxon>Viridiplantae</taxon>
        <taxon>Streptophyta</taxon>
        <taxon>Embryophyta</taxon>
        <taxon>Tracheophyta</taxon>
        <taxon>Spermatophyta</taxon>
        <taxon>Magnoliopsida</taxon>
        <taxon>Liliopsida</taxon>
        <taxon>Acoraceae</taxon>
        <taxon>Acorus</taxon>
    </lineage>
</organism>
<comment type="function">
    <text evidence="5">Functions as an E3 ubiquitin ligase.</text>
</comment>
<dbReference type="GO" id="GO:0016567">
    <property type="term" value="P:protein ubiquitination"/>
    <property type="evidence" value="ECO:0007669"/>
    <property type="project" value="UniProtKB-UniRule"/>
</dbReference>
<dbReference type="FunFam" id="3.30.40.10:FF:000442">
    <property type="entry name" value="RING-type E3 ubiquitin transferase"/>
    <property type="match status" value="1"/>
</dbReference>
<name>A0AAV9AGD5_ACOGR</name>
<evidence type="ECO:0000256" key="1">
    <source>
        <dbReference type="ARBA" id="ARBA00000900"/>
    </source>
</evidence>
<dbReference type="Proteomes" id="UP001179952">
    <property type="component" value="Unassembled WGS sequence"/>
</dbReference>
<evidence type="ECO:0000256" key="4">
    <source>
        <dbReference type="ARBA" id="ARBA00022786"/>
    </source>
</evidence>
<dbReference type="EMBL" id="JAUJYN010000009">
    <property type="protein sequence ID" value="KAK1263315.1"/>
    <property type="molecule type" value="Genomic_DNA"/>
</dbReference>
<evidence type="ECO:0000256" key="2">
    <source>
        <dbReference type="ARBA" id="ARBA00004906"/>
    </source>
</evidence>
<dbReference type="PANTHER" id="PTHR22849">
    <property type="entry name" value="WDSAM1 PROTEIN"/>
    <property type="match status" value="1"/>
</dbReference>
<dbReference type="InterPro" id="IPR058678">
    <property type="entry name" value="ARM_PUB"/>
</dbReference>
<dbReference type="AlphaFoldDB" id="A0AAV9AGD5"/>
<dbReference type="InterPro" id="IPR011989">
    <property type="entry name" value="ARM-like"/>
</dbReference>
<dbReference type="GO" id="GO:0061630">
    <property type="term" value="F:ubiquitin protein ligase activity"/>
    <property type="evidence" value="ECO:0007669"/>
    <property type="project" value="UniProtKB-UniRule"/>
</dbReference>